<keyword evidence="3" id="KW-1185">Reference proteome</keyword>
<protein>
    <submittedName>
        <fullName evidence="2">Uncharacterized protein</fullName>
    </submittedName>
</protein>
<evidence type="ECO:0000313" key="2">
    <source>
        <dbReference type="EMBL" id="MCM0618745.1"/>
    </source>
</evidence>
<accession>A0A9X2IEL9</accession>
<dbReference type="AlphaFoldDB" id="A0A9X2IEL9"/>
<evidence type="ECO:0000313" key="3">
    <source>
        <dbReference type="Proteomes" id="UP001139485"/>
    </source>
</evidence>
<reference evidence="2" key="1">
    <citation type="submission" date="2022-05" db="EMBL/GenBank/DDBJ databases">
        <authorList>
            <person name="Tuo L."/>
        </authorList>
    </citation>
    <scope>NUCLEOTIDE SEQUENCE</scope>
    <source>
        <strain evidence="2">BSK12Z-4</strain>
    </source>
</reference>
<proteinExistence type="predicted"/>
<feature type="region of interest" description="Disordered" evidence="1">
    <location>
        <begin position="119"/>
        <end position="200"/>
    </location>
</feature>
<gene>
    <name evidence="2" type="ORF">M8330_00385</name>
</gene>
<evidence type="ECO:0000256" key="1">
    <source>
        <dbReference type="SAM" id="MobiDB-lite"/>
    </source>
</evidence>
<dbReference type="RefSeq" id="WP_250825716.1">
    <property type="nucleotide sequence ID" value="NZ_JAMOIL010000001.1"/>
</dbReference>
<dbReference type="Proteomes" id="UP001139485">
    <property type="component" value="Unassembled WGS sequence"/>
</dbReference>
<sequence>MNKVTDRRPGLLVAAMANPDLSNAERVLVLVVLHLPAEYVDGIRRPGSAGIDVRGNFSLHYDYLARALHTSPSNAKKLMQRLEAKGVLSKRSTGTFGRPACFQMLLVRGDKTYPVRARNLVPPYGPEDPTSRGDTMSPLTYREPTQPRRAPTSEAEAVADGEAGWVPRSAASSAEVGTTADRHEGSNDGDESSSLPLPPVTRCQWHSWPHLCPSDCANFTPASRRTA</sequence>
<dbReference type="EMBL" id="JAMOIL010000001">
    <property type="protein sequence ID" value="MCM0618745.1"/>
    <property type="molecule type" value="Genomic_DNA"/>
</dbReference>
<feature type="region of interest" description="Disordered" evidence="1">
    <location>
        <begin position="208"/>
        <end position="227"/>
    </location>
</feature>
<name>A0A9X2IEL9_9ACTN</name>
<comment type="caution">
    <text evidence="2">The sequence shown here is derived from an EMBL/GenBank/DDBJ whole genome shotgun (WGS) entry which is preliminary data.</text>
</comment>
<organism evidence="2 3">
    <name type="scientific">Nocardioides bruguierae</name>
    <dbReference type="NCBI Taxonomy" id="2945102"/>
    <lineage>
        <taxon>Bacteria</taxon>
        <taxon>Bacillati</taxon>
        <taxon>Actinomycetota</taxon>
        <taxon>Actinomycetes</taxon>
        <taxon>Propionibacteriales</taxon>
        <taxon>Nocardioidaceae</taxon>
        <taxon>Nocardioides</taxon>
    </lineage>
</organism>